<dbReference type="InterPro" id="IPR005135">
    <property type="entry name" value="Endo/exonuclease/phosphatase"/>
</dbReference>
<evidence type="ECO:0000313" key="3">
    <source>
        <dbReference type="Proteomes" id="UP000601435"/>
    </source>
</evidence>
<dbReference type="SUPFAM" id="SSF56219">
    <property type="entry name" value="DNase I-like"/>
    <property type="match status" value="1"/>
</dbReference>
<feature type="domain" description="Endonuclease/exonuclease/phosphatase" evidence="1">
    <location>
        <begin position="70"/>
        <end position="159"/>
    </location>
</feature>
<dbReference type="GO" id="GO:0003824">
    <property type="term" value="F:catalytic activity"/>
    <property type="evidence" value="ECO:0007669"/>
    <property type="project" value="InterPro"/>
</dbReference>
<dbReference type="EMBL" id="CAJNJA010060951">
    <property type="protein sequence ID" value="CAE7872260.1"/>
    <property type="molecule type" value="Genomic_DNA"/>
</dbReference>
<dbReference type="InterPro" id="IPR036691">
    <property type="entry name" value="Endo/exonu/phosph_ase_sf"/>
</dbReference>
<feature type="non-terminal residue" evidence="2">
    <location>
        <position position="474"/>
    </location>
</feature>
<protein>
    <recommendedName>
        <fullName evidence="1">Endonuclease/exonuclease/phosphatase domain-containing protein</fullName>
    </recommendedName>
</protein>
<dbReference type="InterPro" id="IPR043502">
    <property type="entry name" value="DNA/RNA_pol_sf"/>
</dbReference>
<dbReference type="SUPFAM" id="SSF56672">
    <property type="entry name" value="DNA/RNA polymerases"/>
    <property type="match status" value="1"/>
</dbReference>
<dbReference type="AlphaFoldDB" id="A0A813AQ01"/>
<sequence length="474" mass="52127">LQVWLIVIFTKGLKRAMLPVPLMLVFPLSLGGRLNRCWSLSGLSPLRVYRPRARPLLLIGVYLQSGDAFAAASLLDSVLPWAASLGEDFCVLGDFNLPKTHWPTSSALAAGHLFDADEVAGDPAQLPGTRRNPDGFLTGTVIDYMLHSPALTVRSRVQVQAVADHDLVYYSLKVLGTVVGCGIRKNLVTPFPLAAVGPRAAPCEPHRRAPTYQSFLERRLRRLGRRAAEFTKDGDNQPLFNAIRRDVHALAADFPSLLAQPWGLEPAAQHTFALADQQADHDRAIRLQHWQATTGEDFTRLCQWVRATVPSHSPHRPDADEWTAPLHPQAQAEHAATTWGDLWAPANLPQPEGFAQMRALIGPTAEFPLPSITGAAIFARFKAACDRLADLWAACLQHEAMPQIWKHIRVCLLPKPDGGLRPISIASAAYRTCMTCLLRSCRAWFLSWADRELIGGIPGRHTGQAHDALFSALT</sequence>
<keyword evidence="3" id="KW-1185">Reference proteome</keyword>
<dbReference type="Proteomes" id="UP000601435">
    <property type="component" value="Unassembled WGS sequence"/>
</dbReference>
<dbReference type="Pfam" id="PF03372">
    <property type="entry name" value="Exo_endo_phos"/>
    <property type="match status" value="1"/>
</dbReference>
<evidence type="ECO:0000259" key="1">
    <source>
        <dbReference type="Pfam" id="PF03372"/>
    </source>
</evidence>
<feature type="non-terminal residue" evidence="2">
    <location>
        <position position="1"/>
    </location>
</feature>
<organism evidence="2 3">
    <name type="scientific">Symbiodinium necroappetens</name>
    <dbReference type="NCBI Taxonomy" id="1628268"/>
    <lineage>
        <taxon>Eukaryota</taxon>
        <taxon>Sar</taxon>
        <taxon>Alveolata</taxon>
        <taxon>Dinophyceae</taxon>
        <taxon>Suessiales</taxon>
        <taxon>Symbiodiniaceae</taxon>
        <taxon>Symbiodinium</taxon>
    </lineage>
</organism>
<reference evidence="2" key="1">
    <citation type="submission" date="2021-02" db="EMBL/GenBank/DDBJ databases">
        <authorList>
            <person name="Dougan E. K."/>
            <person name="Rhodes N."/>
            <person name="Thang M."/>
            <person name="Chan C."/>
        </authorList>
    </citation>
    <scope>NUCLEOTIDE SEQUENCE</scope>
</reference>
<evidence type="ECO:0000313" key="2">
    <source>
        <dbReference type="EMBL" id="CAE7872260.1"/>
    </source>
</evidence>
<dbReference type="OrthoDB" id="417545at2759"/>
<accession>A0A813AQ01</accession>
<name>A0A813AQ01_9DINO</name>
<gene>
    <name evidence="2" type="ORF">SNEC2469_LOCUS28240</name>
</gene>
<dbReference type="Gene3D" id="3.60.10.10">
    <property type="entry name" value="Endonuclease/exonuclease/phosphatase"/>
    <property type="match status" value="1"/>
</dbReference>
<comment type="caution">
    <text evidence="2">The sequence shown here is derived from an EMBL/GenBank/DDBJ whole genome shotgun (WGS) entry which is preliminary data.</text>
</comment>
<proteinExistence type="predicted"/>